<reference evidence="3" key="1">
    <citation type="submission" date="2017-02" db="EMBL/GenBank/DDBJ databases">
        <authorList>
            <person name="Dridi B."/>
        </authorList>
    </citation>
    <scope>NUCLEOTIDE SEQUENCE [LARGE SCALE GENOMIC DNA]</scope>
    <source>
        <strain evidence="3">EB411</strain>
    </source>
</reference>
<gene>
    <name evidence="2" type="ORF">FM119_02205</name>
</gene>
<organism evidence="2 3">
    <name type="scientific">Mycetocola reblochoni REB411</name>
    <dbReference type="NCBI Taxonomy" id="1255698"/>
    <lineage>
        <taxon>Bacteria</taxon>
        <taxon>Bacillati</taxon>
        <taxon>Actinomycetota</taxon>
        <taxon>Actinomycetes</taxon>
        <taxon>Micrococcales</taxon>
        <taxon>Microbacteriaceae</taxon>
        <taxon>Mycetocola</taxon>
    </lineage>
</organism>
<evidence type="ECO:0000313" key="3">
    <source>
        <dbReference type="Proteomes" id="UP000196778"/>
    </source>
</evidence>
<evidence type="ECO:0000313" key="2">
    <source>
        <dbReference type="EMBL" id="SJN20154.1"/>
    </source>
</evidence>
<feature type="region of interest" description="Disordered" evidence="1">
    <location>
        <begin position="188"/>
        <end position="211"/>
    </location>
</feature>
<dbReference type="EMBL" id="FUKR01000013">
    <property type="protein sequence ID" value="SJN20154.1"/>
    <property type="molecule type" value="Genomic_DNA"/>
</dbReference>
<accession>A0A1R4IKQ8</accession>
<protein>
    <submittedName>
        <fullName evidence="2">Uncharacterized protein</fullName>
    </submittedName>
</protein>
<dbReference type="AlphaFoldDB" id="A0A1R4IKQ8"/>
<proteinExistence type="predicted"/>
<evidence type="ECO:0000256" key="1">
    <source>
        <dbReference type="SAM" id="MobiDB-lite"/>
    </source>
</evidence>
<keyword evidence="3" id="KW-1185">Reference proteome</keyword>
<dbReference type="RefSeq" id="WP_087136061.1">
    <property type="nucleotide sequence ID" value="NZ_FUKR01000013.1"/>
</dbReference>
<dbReference type="Proteomes" id="UP000196778">
    <property type="component" value="Unassembled WGS sequence"/>
</dbReference>
<name>A0A1R4IKQ8_9MICO</name>
<dbReference type="OrthoDB" id="4381340at2"/>
<sequence length="253" mass="27802">MIAEPVDERDASWEAHDARYRLLVFEGPGNAVAAYDLGDCTLREALEAGEETSERDARLWSLALIVDDERSAPVFGAAVATVRSRGLIWLSGYDYTDGEPSTVAEWRLRAEMQDSYLMARSLAGEPVVLPDGLRVFRMFPGWTTVPLWESFTDNYPFDEDTVPVSAGLRDELIAWGAEWERRALAEMDGDGEGTSGAAAAPDEEGDDPEAALLGEAEWARWGARLYRRAVAELRDVAEVRPGFALPVEESSAG</sequence>